<evidence type="ECO:0000259" key="2">
    <source>
        <dbReference type="Pfam" id="PF01030"/>
    </source>
</evidence>
<reference evidence="4" key="2">
    <citation type="submission" date="2020-10" db="UniProtKB">
        <authorList>
            <consortium name="WormBaseParasite"/>
        </authorList>
    </citation>
    <scope>IDENTIFICATION</scope>
</reference>
<protein>
    <submittedName>
        <fullName evidence="4">Recep_L_domain domain-containing protein</fullName>
    </submittedName>
</protein>
<keyword evidence="3" id="KW-1185">Reference proteome</keyword>
<dbReference type="AlphaFoldDB" id="A0A7E4ZRM5"/>
<proteinExistence type="predicted"/>
<feature type="domain" description="Receptor L-domain" evidence="2">
    <location>
        <begin position="80"/>
        <end position="197"/>
    </location>
</feature>
<dbReference type="Pfam" id="PF01030">
    <property type="entry name" value="Recep_L_domain"/>
    <property type="match status" value="1"/>
</dbReference>
<dbReference type="WBParaSite" id="Pan_g13414.t1">
    <property type="protein sequence ID" value="Pan_g13414.t1"/>
    <property type="gene ID" value="Pan_g13414"/>
</dbReference>
<dbReference type="Proteomes" id="UP000492821">
    <property type="component" value="Unassembled WGS sequence"/>
</dbReference>
<feature type="chain" id="PRO_5028927455" evidence="1">
    <location>
        <begin position="32"/>
        <end position="832"/>
    </location>
</feature>
<evidence type="ECO:0000256" key="1">
    <source>
        <dbReference type="SAM" id="SignalP"/>
    </source>
</evidence>
<dbReference type="InterPro" id="IPR000494">
    <property type="entry name" value="Rcpt_L-dom"/>
</dbReference>
<dbReference type="InterPro" id="IPR036941">
    <property type="entry name" value="Rcpt_L-dom_sf"/>
</dbReference>
<name>A0A7E4ZRM5_PANRE</name>
<dbReference type="SUPFAM" id="SSF52058">
    <property type="entry name" value="L domain-like"/>
    <property type="match status" value="2"/>
</dbReference>
<dbReference type="InterPro" id="IPR006212">
    <property type="entry name" value="Furin_repeat"/>
</dbReference>
<evidence type="ECO:0000313" key="4">
    <source>
        <dbReference type="WBParaSite" id="Pan_g13414.t1"/>
    </source>
</evidence>
<organism evidence="3 4">
    <name type="scientific">Panagrellus redivivus</name>
    <name type="common">Microworm</name>
    <dbReference type="NCBI Taxonomy" id="6233"/>
    <lineage>
        <taxon>Eukaryota</taxon>
        <taxon>Metazoa</taxon>
        <taxon>Ecdysozoa</taxon>
        <taxon>Nematoda</taxon>
        <taxon>Chromadorea</taxon>
        <taxon>Rhabditida</taxon>
        <taxon>Tylenchina</taxon>
        <taxon>Panagrolaimomorpha</taxon>
        <taxon>Panagrolaimoidea</taxon>
        <taxon>Panagrolaimidae</taxon>
        <taxon>Panagrellus</taxon>
    </lineage>
</organism>
<evidence type="ECO:0000313" key="3">
    <source>
        <dbReference type="Proteomes" id="UP000492821"/>
    </source>
</evidence>
<dbReference type="Gene3D" id="3.80.20.20">
    <property type="entry name" value="Receptor L-domain"/>
    <property type="match status" value="2"/>
</dbReference>
<keyword evidence="1" id="KW-0732">Signal</keyword>
<accession>A0A7E4ZRM5</accession>
<feature type="signal peptide" evidence="1">
    <location>
        <begin position="1"/>
        <end position="31"/>
    </location>
</feature>
<reference evidence="3" key="1">
    <citation type="journal article" date="2013" name="Genetics">
        <title>The draft genome and transcriptome of Panagrellus redivivus are shaped by the harsh demands of a free-living lifestyle.</title>
        <authorList>
            <person name="Srinivasan J."/>
            <person name="Dillman A.R."/>
            <person name="Macchietto M.G."/>
            <person name="Heikkinen L."/>
            <person name="Lakso M."/>
            <person name="Fracchia K.M."/>
            <person name="Antoshechkin I."/>
            <person name="Mortazavi A."/>
            <person name="Wong G."/>
            <person name="Sternberg P.W."/>
        </authorList>
    </citation>
    <scope>NUCLEOTIDE SEQUENCE [LARGE SCALE GENOMIC DNA]</scope>
    <source>
        <strain evidence="3">MT8872</strain>
    </source>
</reference>
<dbReference type="SMART" id="SM00261">
    <property type="entry name" value="FU"/>
    <property type="match status" value="3"/>
</dbReference>
<sequence length="832" mass="94683">MRLPCRGGGTMMPTVATLVLLLLHCVHLGHADEEPAYEGPIVCKGTRPLFVETSSLDDASFQPKPYLEPYWEQFAEHVKGCHIIVGNLIIPHMRKVPFELSKITDAVREIVEVTGFIYIYDVEVDIDFENLVVIHGNELLTYPWATAPSEKNKDEKFALFFDRVTAEHVRFPKLKLIKNGKIGFKSTPHLCAFKEEWKSIDVIEWFEWSKTKPAYHDVVKIFQKVGKKEVDVFSKCSAAKPYTCTQCDMCFGKEEQYCQAVNRRLCNNCRRAFDVFTCAGERGQYMCCEGNCRGGCIVGHQDEDDLSTAQCVACNDNQYLVWENKDGSKRKCVDSCDGLIIEEAKICLKESSCPDYMFKHSYNKCSYQCPKGMEFDPIADKIAEQTSDAYKAYWDGKAVCKPCRMKFVNGDFADDCGIGCVLPHNSLSFFSILNIVPGYDDMKQWTHAAFRATINDPAKYKALKRCRHLYGTVKIDQYSVGFPKDKVRLSSDFFDMLTEATGLYGDIVVENTEGFWYVDMLRNLVVISKPRTSHRLVKYFTSVKVQYNSDLRTLDLQRLKKYDAKVSIISNPLYIPPRNPANASEPVFFPGEEINNNGQEQTRSQKPITYQTGCTDSGSRIKAYYYKRCVTCPSKEYRVAQYIDKWRQLFYTCMTASQCVTTKKAGSKLYYITKRYDEKVCIACNEECNYMCEDETPFTCFAKDDKKKLDCVNNMIDQFNLRVCAPKTCPAGFYKQDKRCIACHGSCRKCNGEGNGFVLNGNDKGCLGCGIIYPAVNAAGAFDKVKCMNVGYDYRVAPEDESSLHNGFRRVWDRATQYFPALGVTPKPPVRD</sequence>